<sequence length="146" mass="15247">MRVEMLTVPDCPNGPLLEARLAVVLAGCSGVELLRHVVEDQEDAERRRMHGSPTLLIDGRDPFAAPGTAASVSCRLYRTPEGRIDGAPSIEELRRAVDAPAATAGPNGWTGPAGRDGLAVLAPAGGPRAPQGCCPPRHAEPRGQDS</sequence>
<organism evidence="2 3">
    <name type="scientific">Kitasatospora nipponensis</name>
    <dbReference type="NCBI Taxonomy" id="258049"/>
    <lineage>
        <taxon>Bacteria</taxon>
        <taxon>Bacillati</taxon>
        <taxon>Actinomycetota</taxon>
        <taxon>Actinomycetes</taxon>
        <taxon>Kitasatosporales</taxon>
        <taxon>Streptomycetaceae</taxon>
        <taxon>Kitasatospora</taxon>
    </lineage>
</organism>
<reference evidence="2 3" key="1">
    <citation type="journal article" date="2019" name="Int. J. Syst. Evol. Microbiol.">
        <title>The Global Catalogue of Microorganisms (GCM) 10K type strain sequencing project: providing services to taxonomists for standard genome sequencing and annotation.</title>
        <authorList>
            <consortium name="The Broad Institute Genomics Platform"/>
            <consortium name="The Broad Institute Genome Sequencing Center for Infectious Disease"/>
            <person name="Wu L."/>
            <person name="Ma J."/>
        </authorList>
    </citation>
    <scope>NUCLEOTIDE SEQUENCE [LARGE SCALE GENOMIC DNA]</scope>
    <source>
        <strain evidence="2 3">JCM 13004</strain>
    </source>
</reference>
<keyword evidence="3" id="KW-1185">Reference proteome</keyword>
<protein>
    <recommendedName>
        <fullName evidence="4">Alkylmercury lyase</fullName>
    </recommendedName>
</protein>
<feature type="compositionally biased region" description="Basic and acidic residues" evidence="1">
    <location>
        <begin position="137"/>
        <end position="146"/>
    </location>
</feature>
<evidence type="ECO:0000313" key="2">
    <source>
        <dbReference type="EMBL" id="GAA1221949.1"/>
    </source>
</evidence>
<evidence type="ECO:0008006" key="4">
    <source>
        <dbReference type="Google" id="ProtNLM"/>
    </source>
</evidence>
<evidence type="ECO:0000313" key="3">
    <source>
        <dbReference type="Proteomes" id="UP001500037"/>
    </source>
</evidence>
<dbReference type="EMBL" id="BAAALF010000010">
    <property type="protein sequence ID" value="GAA1221949.1"/>
    <property type="molecule type" value="Genomic_DNA"/>
</dbReference>
<dbReference type="Proteomes" id="UP001500037">
    <property type="component" value="Unassembled WGS sequence"/>
</dbReference>
<name>A0ABN1VUQ2_9ACTN</name>
<accession>A0ABN1VUQ2</accession>
<feature type="region of interest" description="Disordered" evidence="1">
    <location>
        <begin position="98"/>
        <end position="146"/>
    </location>
</feature>
<proteinExistence type="predicted"/>
<evidence type="ECO:0000256" key="1">
    <source>
        <dbReference type="SAM" id="MobiDB-lite"/>
    </source>
</evidence>
<dbReference type="RefSeq" id="WP_344439659.1">
    <property type="nucleotide sequence ID" value="NZ_BAAALF010000010.1"/>
</dbReference>
<gene>
    <name evidence="2" type="ORF">GCM10009665_10150</name>
</gene>
<comment type="caution">
    <text evidence="2">The sequence shown here is derived from an EMBL/GenBank/DDBJ whole genome shotgun (WGS) entry which is preliminary data.</text>
</comment>